<sequence>MQNFYFLINYFILLFIFAKDNFAQSQNNPDEITDKLPLLDFKLNFKHYSGYLQISKTKFLHYMLTNSKNNPEKDPVIFWYNGGPGCSSLLGLFTELGPYLLNKDGSKLIENPHSWNNNASVVFIESPAGVGFSYATDGNVATNDNIAADDNYLAIKQFFKKYPKFLKNDIYITGESYAGIYLPMLTSLIVKGMSKFKINLKGLAIGNPYLNKKIDYESNLIYAYGHGVVDEELWQSVKKDCCKGCVDGCDIEKLVGSCSTNAIQIYNSFFNGNINAYDIYRNCGNSPNASSYQKYDMFSRADFRLKNMAKLAKKARLNIMEENTRRVKRDDGSSFDPSLVPCLAGYTLAFIAVVPLPSPN</sequence>
<keyword evidence="2" id="KW-0732">Signal</keyword>
<keyword evidence="2" id="KW-0378">Hydrolase</keyword>
<dbReference type="GO" id="GO:0004185">
    <property type="term" value="F:serine-type carboxypeptidase activity"/>
    <property type="evidence" value="ECO:0007669"/>
    <property type="project" value="UniProtKB-UniRule"/>
</dbReference>
<proteinExistence type="inferred from homology"/>
<evidence type="ECO:0000313" key="3">
    <source>
        <dbReference type="Proteomes" id="UP000887563"/>
    </source>
</evidence>
<dbReference type="PANTHER" id="PTHR11802:SF418">
    <property type="entry name" value="SERINE CARBOXYPEPTIDASE CTSA-1.1"/>
    <property type="match status" value="1"/>
</dbReference>
<organism evidence="3 4">
    <name type="scientific">Meloidogyne incognita</name>
    <name type="common">Southern root-knot nematode worm</name>
    <name type="synonym">Oxyuris incognita</name>
    <dbReference type="NCBI Taxonomy" id="6306"/>
    <lineage>
        <taxon>Eukaryota</taxon>
        <taxon>Metazoa</taxon>
        <taxon>Ecdysozoa</taxon>
        <taxon>Nematoda</taxon>
        <taxon>Chromadorea</taxon>
        <taxon>Rhabditida</taxon>
        <taxon>Tylenchina</taxon>
        <taxon>Tylenchomorpha</taxon>
        <taxon>Tylenchoidea</taxon>
        <taxon>Meloidogynidae</taxon>
        <taxon>Meloidogyninae</taxon>
        <taxon>Meloidogyne</taxon>
        <taxon>Meloidogyne incognita group</taxon>
    </lineage>
</organism>
<dbReference type="PANTHER" id="PTHR11802">
    <property type="entry name" value="SERINE PROTEASE FAMILY S10 SERINE CARBOXYPEPTIDASE"/>
    <property type="match status" value="1"/>
</dbReference>
<dbReference type="Gene3D" id="3.40.50.1820">
    <property type="entry name" value="alpha/beta hydrolase"/>
    <property type="match status" value="1"/>
</dbReference>
<dbReference type="PRINTS" id="PR00724">
    <property type="entry name" value="CRBOXYPTASEC"/>
</dbReference>
<dbReference type="PROSITE" id="PS00131">
    <property type="entry name" value="CARBOXYPEPT_SER_SER"/>
    <property type="match status" value="1"/>
</dbReference>
<dbReference type="SUPFAM" id="SSF53474">
    <property type="entry name" value="alpha/beta-Hydrolases"/>
    <property type="match status" value="1"/>
</dbReference>
<feature type="chain" id="PRO_5038168608" description="Carboxypeptidase" evidence="2">
    <location>
        <begin position="26"/>
        <end position="360"/>
    </location>
</feature>
<keyword evidence="3" id="KW-1185">Reference proteome</keyword>
<evidence type="ECO:0000256" key="2">
    <source>
        <dbReference type="RuleBase" id="RU361156"/>
    </source>
</evidence>
<accession>A0A914LG18</accession>
<dbReference type="Proteomes" id="UP000887563">
    <property type="component" value="Unplaced"/>
</dbReference>
<comment type="similarity">
    <text evidence="1 2">Belongs to the peptidase S10 family.</text>
</comment>
<dbReference type="EC" id="3.4.16.-" evidence="2"/>
<name>A0A914LG18_MELIC</name>
<feature type="signal peptide" evidence="2">
    <location>
        <begin position="1"/>
        <end position="25"/>
    </location>
</feature>
<dbReference type="WBParaSite" id="Minc3s00485g13126">
    <property type="protein sequence ID" value="Minc3s00485g13126"/>
    <property type="gene ID" value="Minc3s00485g13126"/>
</dbReference>
<dbReference type="Pfam" id="PF00450">
    <property type="entry name" value="Peptidase_S10"/>
    <property type="match status" value="1"/>
</dbReference>
<dbReference type="InterPro" id="IPR001563">
    <property type="entry name" value="Peptidase_S10"/>
</dbReference>
<dbReference type="InterPro" id="IPR018202">
    <property type="entry name" value="Ser_caboxypep_ser_AS"/>
</dbReference>
<protein>
    <recommendedName>
        <fullName evidence="2">Carboxypeptidase</fullName>
        <ecNumber evidence="2">3.4.16.-</ecNumber>
    </recommendedName>
</protein>
<evidence type="ECO:0000256" key="1">
    <source>
        <dbReference type="ARBA" id="ARBA00009431"/>
    </source>
</evidence>
<reference evidence="4" key="1">
    <citation type="submission" date="2022-11" db="UniProtKB">
        <authorList>
            <consortium name="WormBaseParasite"/>
        </authorList>
    </citation>
    <scope>IDENTIFICATION</scope>
</reference>
<keyword evidence="2" id="KW-0121">Carboxypeptidase</keyword>
<evidence type="ECO:0000313" key="4">
    <source>
        <dbReference type="WBParaSite" id="Minc3s00485g13126"/>
    </source>
</evidence>
<dbReference type="AlphaFoldDB" id="A0A914LG18"/>
<dbReference type="GO" id="GO:0006508">
    <property type="term" value="P:proteolysis"/>
    <property type="evidence" value="ECO:0007669"/>
    <property type="project" value="UniProtKB-KW"/>
</dbReference>
<dbReference type="InterPro" id="IPR029058">
    <property type="entry name" value="AB_hydrolase_fold"/>
</dbReference>
<keyword evidence="2" id="KW-0645">Protease</keyword>